<reference evidence="2 3" key="1">
    <citation type="submission" date="2020-04" db="EMBL/GenBank/DDBJ databases">
        <authorList>
            <person name="Laetsch R D."/>
            <person name="Stevens L."/>
            <person name="Kumar S."/>
            <person name="Blaxter L. M."/>
        </authorList>
    </citation>
    <scope>NUCLEOTIDE SEQUENCE [LARGE SCALE GENOMIC DNA]</scope>
</reference>
<dbReference type="Proteomes" id="UP000494206">
    <property type="component" value="Unassembled WGS sequence"/>
</dbReference>
<dbReference type="EMBL" id="CADEPM010000003">
    <property type="protein sequence ID" value="CAB3402033.1"/>
    <property type="molecule type" value="Genomic_DNA"/>
</dbReference>
<organism evidence="2 3">
    <name type="scientific">Caenorhabditis bovis</name>
    <dbReference type="NCBI Taxonomy" id="2654633"/>
    <lineage>
        <taxon>Eukaryota</taxon>
        <taxon>Metazoa</taxon>
        <taxon>Ecdysozoa</taxon>
        <taxon>Nematoda</taxon>
        <taxon>Chromadorea</taxon>
        <taxon>Rhabditida</taxon>
        <taxon>Rhabditina</taxon>
        <taxon>Rhabditomorpha</taxon>
        <taxon>Rhabditoidea</taxon>
        <taxon>Rhabditidae</taxon>
        <taxon>Peloderinae</taxon>
        <taxon>Caenorhabditis</taxon>
    </lineage>
</organism>
<comment type="caution">
    <text evidence="2">The sequence shown here is derived from an EMBL/GenBank/DDBJ whole genome shotgun (WGS) entry which is preliminary data.</text>
</comment>
<gene>
    <name evidence="2" type="ORF">CBOVIS_LOCUS4706</name>
</gene>
<feature type="chain" id="PRO_5035779101" description="MAM domain-containing protein" evidence="1">
    <location>
        <begin position="19"/>
        <end position="493"/>
    </location>
</feature>
<accession>A0A8S1ELC3</accession>
<dbReference type="Gene3D" id="2.60.120.200">
    <property type="match status" value="1"/>
</dbReference>
<dbReference type="AlphaFoldDB" id="A0A8S1ELC3"/>
<evidence type="ECO:0008006" key="4">
    <source>
        <dbReference type="Google" id="ProtNLM"/>
    </source>
</evidence>
<sequence>MLSTVIVGLLVLFRSCGACSPFGRESLLVAQSMLGPDRTISTNELFSSASSSSNVRARGQNTHLLVPSIPSNPKSMSVSLGVPSAPPIRKSSDLNCAHFDESCRWRNVDGLFVDELDWYQGSGELDASRMAVATATHVLPDGSYAIAATELVQFPTTKAVLVSDEIACQSGDGEIRFISPIDKTDPGPVFINIPDQGPVPFQIYLIADHFTFNSDNLKGGFAIIDSIEYYAKMCQNGGQEAQGNSFDPSDELTQNGVVPLIPLAESSDETARVTSKRAAVTPPTLKLGISRHSDTKTGIYQFESILDKKPNIVANLENDEDDDGMSSICEVAVCSFNESELCSRIASKSGWQLSNEPVGNPLTGIRGDASSLPYHEEGSFAYIEGPQFVSRLQTSSFFVDQPVTLVFSYYKADKISELRVLLKPEYSKEFAVFRAPRLTKTSRRWYRESIQIAAGSYEYMAFEASNLKSNNYIGIDEMFVVDDKRKSFCLKFH</sequence>
<feature type="signal peptide" evidence="1">
    <location>
        <begin position="1"/>
        <end position="18"/>
    </location>
</feature>
<keyword evidence="3" id="KW-1185">Reference proteome</keyword>
<proteinExistence type="predicted"/>
<keyword evidence="1" id="KW-0732">Signal</keyword>
<evidence type="ECO:0000313" key="2">
    <source>
        <dbReference type="EMBL" id="CAB3402033.1"/>
    </source>
</evidence>
<protein>
    <recommendedName>
        <fullName evidence="4">MAM domain-containing protein</fullName>
    </recommendedName>
</protein>
<evidence type="ECO:0000313" key="3">
    <source>
        <dbReference type="Proteomes" id="UP000494206"/>
    </source>
</evidence>
<name>A0A8S1ELC3_9PELO</name>
<evidence type="ECO:0000256" key="1">
    <source>
        <dbReference type="SAM" id="SignalP"/>
    </source>
</evidence>
<dbReference type="OrthoDB" id="5853260at2759"/>